<feature type="domain" description="Response regulatory" evidence="7">
    <location>
        <begin position="9"/>
        <end position="126"/>
    </location>
</feature>
<reference evidence="8" key="1">
    <citation type="submission" date="2020-02" db="EMBL/GenBank/DDBJ databases">
        <authorList>
            <person name="Meier V. D."/>
        </authorList>
    </citation>
    <scope>NUCLEOTIDE SEQUENCE</scope>
    <source>
        <strain evidence="8">AVDCRST_MAG41</strain>
    </source>
</reference>
<protein>
    <recommendedName>
        <fullName evidence="9">Two-component transcriptional response regulator, LuxR family</fullName>
    </recommendedName>
</protein>
<feature type="domain" description="HTH luxR-type" evidence="6">
    <location>
        <begin position="153"/>
        <end position="218"/>
    </location>
</feature>
<dbReference type="InterPro" id="IPR058245">
    <property type="entry name" value="NreC/VraR/RcsB-like_REC"/>
</dbReference>
<dbReference type="InterPro" id="IPR016032">
    <property type="entry name" value="Sig_transdc_resp-reg_C-effctor"/>
</dbReference>
<dbReference type="Pfam" id="PF00072">
    <property type="entry name" value="Response_reg"/>
    <property type="match status" value="1"/>
</dbReference>
<dbReference type="AlphaFoldDB" id="A0A6J4HTG2"/>
<evidence type="ECO:0000256" key="3">
    <source>
        <dbReference type="ARBA" id="ARBA00023125"/>
    </source>
</evidence>
<keyword evidence="1 5" id="KW-0597">Phosphoprotein</keyword>
<sequence>MIRPARAVAVLIVEDHPLYRNALRQELEAVPGVLPVATSGSLEDAEEHLRGTGRHRPDLVLLDLHLPGLGGADGVRHVRAAGLPVLVLSAAAEPAGVLDAIAAGAAGYLTKNADGAEIATAVRTVAAGGTYISPTLASYLLVAARQDPGADRPQSDQAGLTERERSILGLVAAGETDRDIAAQLSISVSTVRSHLDRIRHKTGHRRRPDLTRLAFQTGIVPAPGAPDLPHRQG</sequence>
<proteinExistence type="predicted"/>
<dbReference type="Pfam" id="PF00196">
    <property type="entry name" value="GerE"/>
    <property type="match status" value="1"/>
</dbReference>
<keyword evidence="4" id="KW-0804">Transcription</keyword>
<dbReference type="CDD" id="cd17535">
    <property type="entry name" value="REC_NarL-like"/>
    <property type="match status" value="1"/>
</dbReference>
<evidence type="ECO:0000256" key="1">
    <source>
        <dbReference type="ARBA" id="ARBA00022553"/>
    </source>
</evidence>
<evidence type="ECO:0000256" key="2">
    <source>
        <dbReference type="ARBA" id="ARBA00023015"/>
    </source>
</evidence>
<dbReference type="GO" id="GO:0003677">
    <property type="term" value="F:DNA binding"/>
    <property type="evidence" value="ECO:0007669"/>
    <property type="project" value="UniProtKB-KW"/>
</dbReference>
<evidence type="ECO:0000256" key="5">
    <source>
        <dbReference type="PROSITE-ProRule" id="PRU00169"/>
    </source>
</evidence>
<dbReference type="InterPro" id="IPR039420">
    <property type="entry name" value="WalR-like"/>
</dbReference>
<name>A0A6J4HTG2_9ACTN</name>
<dbReference type="PANTHER" id="PTHR43214">
    <property type="entry name" value="TWO-COMPONENT RESPONSE REGULATOR"/>
    <property type="match status" value="1"/>
</dbReference>
<dbReference type="CDD" id="cd06170">
    <property type="entry name" value="LuxR_C_like"/>
    <property type="match status" value="1"/>
</dbReference>
<dbReference type="SMART" id="SM00421">
    <property type="entry name" value="HTH_LUXR"/>
    <property type="match status" value="1"/>
</dbReference>
<dbReference type="InterPro" id="IPR001789">
    <property type="entry name" value="Sig_transdc_resp-reg_receiver"/>
</dbReference>
<dbReference type="EMBL" id="CADCTP010000102">
    <property type="protein sequence ID" value="CAA9232984.1"/>
    <property type="molecule type" value="Genomic_DNA"/>
</dbReference>
<dbReference type="InterPro" id="IPR011006">
    <property type="entry name" value="CheY-like_superfamily"/>
</dbReference>
<dbReference type="Gene3D" id="3.40.50.2300">
    <property type="match status" value="1"/>
</dbReference>
<evidence type="ECO:0000259" key="7">
    <source>
        <dbReference type="PROSITE" id="PS50110"/>
    </source>
</evidence>
<dbReference type="GO" id="GO:0006355">
    <property type="term" value="P:regulation of DNA-templated transcription"/>
    <property type="evidence" value="ECO:0007669"/>
    <property type="project" value="InterPro"/>
</dbReference>
<dbReference type="PROSITE" id="PS50110">
    <property type="entry name" value="RESPONSE_REGULATORY"/>
    <property type="match status" value="1"/>
</dbReference>
<feature type="modified residue" description="4-aspartylphosphate" evidence="5">
    <location>
        <position position="63"/>
    </location>
</feature>
<dbReference type="SUPFAM" id="SSF46894">
    <property type="entry name" value="C-terminal effector domain of the bipartite response regulators"/>
    <property type="match status" value="1"/>
</dbReference>
<dbReference type="InterPro" id="IPR000792">
    <property type="entry name" value="Tscrpt_reg_LuxR_C"/>
</dbReference>
<dbReference type="SUPFAM" id="SSF52172">
    <property type="entry name" value="CheY-like"/>
    <property type="match status" value="1"/>
</dbReference>
<evidence type="ECO:0000256" key="4">
    <source>
        <dbReference type="ARBA" id="ARBA00023163"/>
    </source>
</evidence>
<evidence type="ECO:0008006" key="9">
    <source>
        <dbReference type="Google" id="ProtNLM"/>
    </source>
</evidence>
<keyword evidence="2" id="KW-0805">Transcription regulation</keyword>
<evidence type="ECO:0000259" key="6">
    <source>
        <dbReference type="PROSITE" id="PS50043"/>
    </source>
</evidence>
<dbReference type="SMART" id="SM00448">
    <property type="entry name" value="REC"/>
    <property type="match status" value="1"/>
</dbReference>
<gene>
    <name evidence="8" type="ORF">AVDCRST_MAG41-1088</name>
</gene>
<dbReference type="PRINTS" id="PR00038">
    <property type="entry name" value="HTHLUXR"/>
</dbReference>
<dbReference type="PANTHER" id="PTHR43214:SF24">
    <property type="entry name" value="TRANSCRIPTIONAL REGULATORY PROTEIN NARL-RELATED"/>
    <property type="match status" value="1"/>
</dbReference>
<dbReference type="PROSITE" id="PS50043">
    <property type="entry name" value="HTH_LUXR_2"/>
    <property type="match status" value="1"/>
</dbReference>
<organism evidence="8">
    <name type="scientific">uncultured Mycobacteriales bacterium</name>
    <dbReference type="NCBI Taxonomy" id="581187"/>
    <lineage>
        <taxon>Bacteria</taxon>
        <taxon>Bacillati</taxon>
        <taxon>Actinomycetota</taxon>
        <taxon>Actinomycetes</taxon>
        <taxon>Mycobacteriales</taxon>
        <taxon>environmental samples</taxon>
    </lineage>
</organism>
<evidence type="ECO:0000313" key="8">
    <source>
        <dbReference type="EMBL" id="CAA9232984.1"/>
    </source>
</evidence>
<accession>A0A6J4HTG2</accession>
<dbReference type="GO" id="GO:0000160">
    <property type="term" value="P:phosphorelay signal transduction system"/>
    <property type="evidence" value="ECO:0007669"/>
    <property type="project" value="InterPro"/>
</dbReference>
<keyword evidence="3" id="KW-0238">DNA-binding</keyword>